<protein>
    <recommendedName>
        <fullName evidence="5 6">2-C-methyl-D-erythritol 2,4-cyclodiphosphate synthase</fullName>
        <shortName evidence="5">MECDP-synthase</shortName>
        <shortName evidence="5">MECPP-synthase</shortName>
        <shortName evidence="5">MECPS</shortName>
        <ecNumber evidence="5 6">4.6.1.12</ecNumber>
    </recommendedName>
</protein>
<feature type="site" description="Transition state stabilizer" evidence="5">
    <location>
        <position position="139"/>
    </location>
</feature>
<organism evidence="8 9">
    <name type="scientific">Candidatus Geothrix odensensis</name>
    <dbReference type="NCBI Taxonomy" id="2954440"/>
    <lineage>
        <taxon>Bacteria</taxon>
        <taxon>Pseudomonadati</taxon>
        <taxon>Acidobacteriota</taxon>
        <taxon>Holophagae</taxon>
        <taxon>Holophagales</taxon>
        <taxon>Holophagaceae</taxon>
        <taxon>Geothrix</taxon>
    </lineage>
</organism>
<feature type="binding site" evidence="5">
    <location>
        <position position="145"/>
    </location>
    <ligand>
        <name>4-CDP-2-C-methyl-D-erythritol 2-phosphate</name>
        <dbReference type="ChEBI" id="CHEBI:57919"/>
    </ligand>
</feature>
<dbReference type="AlphaFoldDB" id="A0A936EZR9"/>
<comment type="cofactor">
    <cofactor evidence="5">
        <name>a divalent metal cation</name>
        <dbReference type="ChEBI" id="CHEBI:60240"/>
    </cofactor>
    <text evidence="5">Binds 1 divalent metal cation per subunit.</text>
</comment>
<dbReference type="SUPFAM" id="SSF69765">
    <property type="entry name" value="IpsF-like"/>
    <property type="match status" value="1"/>
</dbReference>
<feature type="domain" description="2-C-methyl-D-erythritol 2,4-cyclodiphosphate synthase" evidence="7">
    <location>
        <begin position="5"/>
        <end position="160"/>
    </location>
</feature>
<dbReference type="InterPro" id="IPR003526">
    <property type="entry name" value="MECDP_synthase"/>
</dbReference>
<dbReference type="HAMAP" id="MF_00107">
    <property type="entry name" value="IspF"/>
    <property type="match status" value="1"/>
</dbReference>
<dbReference type="EC" id="4.6.1.12" evidence="5 6"/>
<dbReference type="Gene3D" id="3.30.1330.50">
    <property type="entry name" value="2-C-methyl-D-erythritol 2,4-cyclodiphosphate synthase"/>
    <property type="match status" value="1"/>
</dbReference>
<evidence type="ECO:0000259" key="7">
    <source>
        <dbReference type="Pfam" id="PF02542"/>
    </source>
</evidence>
<dbReference type="NCBIfam" id="TIGR00151">
    <property type="entry name" value="ispF"/>
    <property type="match status" value="1"/>
</dbReference>
<comment type="subunit">
    <text evidence="5">Homotrimer.</text>
</comment>
<dbReference type="EMBL" id="JADKCH010000001">
    <property type="protein sequence ID" value="MBK8571499.1"/>
    <property type="molecule type" value="Genomic_DNA"/>
</dbReference>
<dbReference type="InterPro" id="IPR036571">
    <property type="entry name" value="MECDP_synthase_sf"/>
</dbReference>
<evidence type="ECO:0000256" key="4">
    <source>
        <dbReference type="ARBA" id="ARBA00023239"/>
    </source>
</evidence>
<dbReference type="GO" id="GO:0019288">
    <property type="term" value="P:isopentenyl diphosphate biosynthetic process, methylerythritol 4-phosphate pathway"/>
    <property type="evidence" value="ECO:0007669"/>
    <property type="project" value="UniProtKB-UniRule"/>
</dbReference>
<feature type="binding site" evidence="5">
    <location>
        <begin position="40"/>
        <end position="41"/>
    </location>
    <ligand>
        <name>4-CDP-2-C-methyl-D-erythritol 2-phosphate</name>
        <dbReference type="ChEBI" id="CHEBI:57919"/>
    </ligand>
</feature>
<feature type="binding site" evidence="5">
    <location>
        <begin position="67"/>
        <end position="71"/>
    </location>
    <ligand>
        <name>4-CDP-2-C-methyl-D-erythritol 2-phosphate</name>
        <dbReference type="ChEBI" id="CHEBI:57919"/>
    </ligand>
</feature>
<comment type="caution">
    <text evidence="8">The sequence shown here is derived from an EMBL/GenBank/DDBJ whole genome shotgun (WGS) entry which is preliminary data.</text>
</comment>
<gene>
    <name evidence="5" type="primary">ispF</name>
    <name evidence="8" type="ORF">IPN91_02435</name>
</gene>
<comment type="pathway">
    <text evidence="5">Isoprenoid biosynthesis; isopentenyl diphosphate biosynthesis via DXP pathway; isopentenyl diphosphate from 1-deoxy-D-xylulose 5-phosphate: step 4/6.</text>
</comment>
<feature type="binding site" evidence="5">
    <location>
        <begin position="138"/>
        <end position="141"/>
    </location>
    <ligand>
        <name>4-CDP-2-C-methyl-D-erythritol 2-phosphate</name>
        <dbReference type="ChEBI" id="CHEBI:57919"/>
    </ligand>
</feature>
<dbReference type="GO" id="GO:0046872">
    <property type="term" value="F:metal ion binding"/>
    <property type="evidence" value="ECO:0007669"/>
    <property type="project" value="UniProtKB-KW"/>
</dbReference>
<dbReference type="CDD" id="cd00554">
    <property type="entry name" value="MECDP_synthase"/>
    <property type="match status" value="1"/>
</dbReference>
<name>A0A936EZR9_9BACT</name>
<dbReference type="Pfam" id="PF02542">
    <property type="entry name" value="YgbB"/>
    <property type="match status" value="1"/>
</dbReference>
<evidence type="ECO:0000313" key="9">
    <source>
        <dbReference type="Proteomes" id="UP000709959"/>
    </source>
</evidence>
<feature type="binding site" evidence="5">
    <location>
        <position position="48"/>
    </location>
    <ligand>
        <name>a divalent metal cation</name>
        <dbReference type="ChEBI" id="CHEBI:60240"/>
    </ligand>
</feature>
<evidence type="ECO:0000256" key="5">
    <source>
        <dbReference type="HAMAP-Rule" id="MF_00107"/>
    </source>
</evidence>
<comment type="function">
    <text evidence="5">Involved in the biosynthesis of isopentenyl diphosphate (IPP) and dimethylallyl diphosphate (DMAPP), two major building blocks of isoprenoid compounds. Catalyzes the conversion of 4-diphosphocytidyl-2-C-methyl-D-erythritol 2-phosphate (CDP-ME2P) to 2-C-methyl-D-erythritol 2,4-cyclodiphosphate (ME-CPP) with a corresponding release of cytidine 5-monophosphate (CMP).</text>
</comment>
<comment type="caution">
    <text evidence="5">Lacks conserved residue(s) required for the propagation of feature annotation.</text>
</comment>
<keyword evidence="3 5" id="KW-0414">Isoprene biosynthesis</keyword>
<evidence type="ECO:0000256" key="2">
    <source>
        <dbReference type="ARBA" id="ARBA00022723"/>
    </source>
</evidence>
<dbReference type="FunFam" id="3.30.1330.50:FF:000001">
    <property type="entry name" value="2-C-methyl-D-erythritol 2,4-cyclodiphosphate synthase"/>
    <property type="match status" value="1"/>
</dbReference>
<comment type="catalytic activity">
    <reaction evidence="5 6">
        <text>4-CDP-2-C-methyl-D-erythritol 2-phosphate = 2-C-methyl-D-erythritol 2,4-cyclic diphosphate + CMP</text>
        <dbReference type="Rhea" id="RHEA:23864"/>
        <dbReference type="ChEBI" id="CHEBI:57919"/>
        <dbReference type="ChEBI" id="CHEBI:58483"/>
        <dbReference type="ChEBI" id="CHEBI:60377"/>
        <dbReference type="EC" id="4.6.1.12"/>
    </reaction>
</comment>
<evidence type="ECO:0000256" key="3">
    <source>
        <dbReference type="ARBA" id="ARBA00023229"/>
    </source>
</evidence>
<keyword evidence="2 5" id="KW-0479">Metal-binding</keyword>
<dbReference type="PANTHER" id="PTHR43181:SF1">
    <property type="entry name" value="2-C-METHYL-D-ERYTHRITOL 2,4-CYCLODIPHOSPHATE SYNTHASE, CHLOROPLASTIC"/>
    <property type="match status" value="1"/>
</dbReference>
<comment type="similarity">
    <text evidence="1 5 6">Belongs to the IspF family.</text>
</comment>
<feature type="binding site" evidence="5">
    <location>
        <position position="13"/>
    </location>
    <ligand>
        <name>a divalent metal cation</name>
        <dbReference type="ChEBI" id="CHEBI:60240"/>
    </ligand>
</feature>
<dbReference type="Proteomes" id="UP000709959">
    <property type="component" value="Unassembled WGS sequence"/>
</dbReference>
<evidence type="ECO:0000256" key="6">
    <source>
        <dbReference type="RuleBase" id="RU004395"/>
    </source>
</evidence>
<keyword evidence="4 5" id="KW-0456">Lyase</keyword>
<evidence type="ECO:0000313" key="8">
    <source>
        <dbReference type="EMBL" id="MBK8571499.1"/>
    </source>
</evidence>
<feature type="binding site" evidence="5">
    <location>
        <position position="11"/>
    </location>
    <ligand>
        <name>a divalent metal cation</name>
        <dbReference type="ChEBI" id="CHEBI:60240"/>
    </ligand>
</feature>
<dbReference type="PANTHER" id="PTHR43181">
    <property type="entry name" value="2-C-METHYL-D-ERYTHRITOL 2,4-CYCLODIPHOSPHATE SYNTHASE, CHLOROPLASTIC"/>
    <property type="match status" value="1"/>
</dbReference>
<accession>A0A936EZR9</accession>
<reference evidence="8 9" key="1">
    <citation type="submission" date="2020-10" db="EMBL/GenBank/DDBJ databases">
        <title>Connecting structure to function with the recovery of over 1000 high-quality activated sludge metagenome-assembled genomes encoding full-length rRNA genes using long-read sequencing.</title>
        <authorList>
            <person name="Singleton C.M."/>
            <person name="Petriglieri F."/>
            <person name="Kristensen J.M."/>
            <person name="Kirkegaard R.H."/>
            <person name="Michaelsen T.Y."/>
            <person name="Andersen M.H."/>
            <person name="Karst S.M."/>
            <person name="Dueholm M.S."/>
            <person name="Nielsen P.H."/>
            <person name="Albertsen M."/>
        </authorList>
    </citation>
    <scope>NUCLEOTIDE SEQUENCE [LARGE SCALE GENOMIC DNA]</scope>
    <source>
        <strain evidence="8">OdNE_18-Q3-R46-58_MAXAC.008</strain>
    </source>
</reference>
<feature type="binding site" evidence="5">
    <location>
        <begin position="62"/>
        <end position="64"/>
    </location>
    <ligand>
        <name>4-CDP-2-C-methyl-D-erythritol 2-phosphate</name>
        <dbReference type="ChEBI" id="CHEBI:57919"/>
    </ligand>
</feature>
<sequence length="163" mass="17476">MTTTRVGQGFDVHRFAAPEEGRPLMLMGCVVPHDRGLAGHSDADVMLHALMDALLGAAGLGDIGQHFPDTDATYKGVDSAMLLTRVMGDLAERGWQVVNVDLCLIGERPKIGPHRQQMRERVAHLLGLPPDAVNVKATTTEKLGFTGRGEGLAAQAVVLIHRP</sequence>
<feature type="binding site" evidence="5">
    <location>
        <begin position="11"/>
        <end position="13"/>
    </location>
    <ligand>
        <name>4-CDP-2-C-methyl-D-erythritol 2-phosphate</name>
        <dbReference type="ChEBI" id="CHEBI:57919"/>
    </ligand>
</feature>
<evidence type="ECO:0000256" key="1">
    <source>
        <dbReference type="ARBA" id="ARBA00008480"/>
    </source>
</evidence>
<feature type="binding site" evidence="5">
    <location>
        <position position="148"/>
    </location>
    <ligand>
        <name>4-CDP-2-C-methyl-D-erythritol 2-phosphate</name>
        <dbReference type="ChEBI" id="CHEBI:57919"/>
    </ligand>
</feature>
<dbReference type="GO" id="GO:0016114">
    <property type="term" value="P:terpenoid biosynthetic process"/>
    <property type="evidence" value="ECO:0007669"/>
    <property type="project" value="InterPro"/>
</dbReference>
<dbReference type="GO" id="GO:0008685">
    <property type="term" value="F:2-C-methyl-D-erythritol 2,4-cyclodiphosphate synthase activity"/>
    <property type="evidence" value="ECO:0007669"/>
    <property type="project" value="UniProtKB-UniRule"/>
</dbReference>
<proteinExistence type="inferred from homology"/>
<feature type="site" description="Transition state stabilizer" evidence="5">
    <location>
        <position position="40"/>
    </location>
</feature>